<evidence type="ECO:0000256" key="7">
    <source>
        <dbReference type="ARBA" id="ARBA00023235"/>
    </source>
</evidence>
<dbReference type="HAMAP" id="MF_01897">
    <property type="entry name" value="GyrA"/>
    <property type="match status" value="1"/>
</dbReference>
<dbReference type="Gene3D" id="1.10.268.10">
    <property type="entry name" value="Topoisomerase, domain 3"/>
    <property type="match status" value="1"/>
</dbReference>
<dbReference type="SUPFAM" id="SSF56719">
    <property type="entry name" value="Type II DNA topoisomerase"/>
    <property type="match status" value="1"/>
</dbReference>
<feature type="domain" description="Topo IIA-type catalytic" evidence="11">
    <location>
        <begin position="34"/>
        <end position="534"/>
    </location>
</feature>
<feature type="compositionally biased region" description="Acidic residues" evidence="10">
    <location>
        <begin position="870"/>
        <end position="892"/>
    </location>
</feature>
<dbReference type="GO" id="GO:0016740">
    <property type="term" value="F:transferase activity"/>
    <property type="evidence" value="ECO:0007669"/>
    <property type="project" value="UniProtKB-KW"/>
</dbReference>
<dbReference type="GO" id="GO:0003677">
    <property type="term" value="F:DNA binding"/>
    <property type="evidence" value="ECO:0007669"/>
    <property type="project" value="UniProtKB-UniRule"/>
</dbReference>
<keyword evidence="4 8" id="KW-0067">ATP-binding</keyword>
<keyword evidence="13" id="KW-1185">Reference proteome</keyword>
<comment type="catalytic activity">
    <reaction evidence="1 8 9">
        <text>ATP-dependent breakage, passage and rejoining of double-stranded DNA.</text>
        <dbReference type="EC" id="5.6.2.2"/>
    </reaction>
</comment>
<organism evidence="12 13">
    <name type="scientific">Salinisphaera shabanensis E1L3A</name>
    <dbReference type="NCBI Taxonomy" id="1033802"/>
    <lineage>
        <taxon>Bacteria</taxon>
        <taxon>Pseudomonadati</taxon>
        <taxon>Pseudomonadota</taxon>
        <taxon>Gammaproteobacteria</taxon>
        <taxon>Salinisphaerales</taxon>
        <taxon>Salinisphaeraceae</taxon>
        <taxon>Salinisphaera</taxon>
    </lineage>
</organism>
<dbReference type="InterPro" id="IPR013758">
    <property type="entry name" value="Topo_IIA_A/C_ab"/>
</dbReference>
<dbReference type="Gene3D" id="3.30.1360.40">
    <property type="match status" value="1"/>
</dbReference>
<evidence type="ECO:0000256" key="4">
    <source>
        <dbReference type="ARBA" id="ARBA00022840"/>
    </source>
</evidence>
<keyword evidence="7 8" id="KW-0413">Isomerase</keyword>
<evidence type="ECO:0000256" key="8">
    <source>
        <dbReference type="HAMAP-Rule" id="MF_01897"/>
    </source>
</evidence>
<sequence length="892" mass="98279">MADVAKEILSINLEDEMRQSYLDYAMSVIVGRALPDVRDGLKPVHRRVLYAMRELGNDWNKPYKKSARVVGDVIGKYHPHGDSAVYDTIVRMAQDFSMRYVLVDGQGNFGSIDGDAPAAMRYTEVRMARLAHEILADIEKDTVDFIPNYDESESEPAVLPTRLPNLLVNGGTGIAVGMATNIPPHNLTEVVNAVLAVMDDPQISIAGLMEHVPGPDFPTAAMINGADGIREAYETGRGRIYMRARAHFEDVDERGKQSIVVTELPYQVNKARLLEKIAELVKDKRIEGITELRDESDKDGMRMVVELRRGETPEVVLNNLYRHSQMQTVFGINMVALGDGQPRTLNLKQLLEAFIRHRREVVTRRTQYELAKARARAHVLEGLTIALANIDEVIALIKASSGPAEAREALINREWPPGQVVDMLDRAGAESSRPADLSKAYGLQENGSYRLTETQAQAILDLRLHRLTGLEQSKIIEEFEQLLDKIADYIEILSNMARLFEVIREELEAIRRDYGDERKTEILDSHLDLTTADLIAPEDVVVTLTHEGYVKSQPLDAYRAQRRGGRGKSATQTKDADFIDKLWVAHTHDTLLCFSSAGKAYWLKVYELPSAGRGARGKPIVNLLPLEADERISQVLPIKDFSTSQNVFFATRNGTVKKTALEQFSRPRSNGIIAIDLRDDDALVGVDLTGGDDELMLFSSGGKVIRFAERDVREMGRNAAGVRGIRLPEDEADAAVIALIVIRDGDILTVTEQGYGKRTPVGDYPLRGRGGQGVLSLKQSDKSGAVVGATQVLEDDEIMLISNMGTLIRTAVAEISVLGRNTQGVRIIRVADDQHLVGVDRIITDEEEDDDGASDIEGAVAQDSDAADSNADDSSADDAPADDDNDSDPAAN</sequence>
<evidence type="ECO:0000256" key="5">
    <source>
        <dbReference type="ARBA" id="ARBA00023029"/>
    </source>
</evidence>
<dbReference type="Gene3D" id="3.90.199.10">
    <property type="entry name" value="Topoisomerase II, domain 5"/>
    <property type="match status" value="1"/>
</dbReference>
<evidence type="ECO:0000256" key="9">
    <source>
        <dbReference type="PROSITE-ProRule" id="PRU01384"/>
    </source>
</evidence>
<comment type="subcellular location">
    <subcellularLocation>
        <location evidence="8">Cytoplasm</location>
    </subcellularLocation>
</comment>
<gene>
    <name evidence="8 12" type="primary">gyrA</name>
    <name evidence="12" type="ORF">SSPSH_002408</name>
</gene>
<feature type="region of interest" description="Disordered" evidence="10">
    <location>
        <begin position="844"/>
        <end position="892"/>
    </location>
</feature>
<dbReference type="NCBIfam" id="TIGR01063">
    <property type="entry name" value="gyrA"/>
    <property type="match status" value="1"/>
</dbReference>
<evidence type="ECO:0000256" key="3">
    <source>
        <dbReference type="ARBA" id="ARBA00022741"/>
    </source>
</evidence>
<reference evidence="12 13" key="2">
    <citation type="journal article" date="2013" name="PLoS ONE">
        <title>INDIGO - INtegrated Data Warehouse of MIcrobial GenOmes with Examples from the Red Sea Extremophiles.</title>
        <authorList>
            <person name="Alam I."/>
            <person name="Antunes A."/>
            <person name="Kamau A.A."/>
            <person name="Ba Alawi W."/>
            <person name="Kalkatawi M."/>
            <person name="Stingl U."/>
            <person name="Bajic V.B."/>
        </authorList>
    </citation>
    <scope>NUCLEOTIDE SEQUENCE [LARGE SCALE GENOMIC DNA]</scope>
    <source>
        <strain evidence="12 13">E1L3A</strain>
    </source>
</reference>
<keyword evidence="5 8" id="KW-0799">Topoisomerase</keyword>
<dbReference type="Proteomes" id="UP000006242">
    <property type="component" value="Unassembled WGS sequence"/>
</dbReference>
<dbReference type="CDD" id="cd00187">
    <property type="entry name" value="TOP4c"/>
    <property type="match status" value="1"/>
</dbReference>
<name>U2EL95_9GAMM</name>
<dbReference type="PROSITE" id="PS52040">
    <property type="entry name" value="TOPO_IIA"/>
    <property type="match status" value="1"/>
</dbReference>
<dbReference type="FunFam" id="3.30.1360.40:FF:000002">
    <property type="entry name" value="DNA gyrase subunit A"/>
    <property type="match status" value="1"/>
</dbReference>
<reference evidence="12 13" key="1">
    <citation type="journal article" date="2011" name="J. Bacteriol.">
        <title>Genome sequence of Salinisphaera shabanensis, a gammaproteobacterium from the harsh, variable environment of the brine-seawater interface of the Shaban Deep in the Red Sea.</title>
        <authorList>
            <person name="Antunes A."/>
            <person name="Alam I."/>
            <person name="Bajic V.B."/>
            <person name="Stingl U."/>
        </authorList>
    </citation>
    <scope>NUCLEOTIDE SEQUENCE [LARGE SCALE GENOMIC DNA]</scope>
    <source>
        <strain evidence="12 13">E1L3A</strain>
    </source>
</reference>
<dbReference type="InterPro" id="IPR006691">
    <property type="entry name" value="GyrA/parC_rep"/>
</dbReference>
<dbReference type="InterPro" id="IPR005743">
    <property type="entry name" value="GyrA"/>
</dbReference>
<dbReference type="InterPro" id="IPR013757">
    <property type="entry name" value="Topo_IIA_A_a_sf"/>
</dbReference>
<dbReference type="NCBIfam" id="NF004043">
    <property type="entry name" value="PRK05560.1"/>
    <property type="match status" value="1"/>
</dbReference>
<dbReference type="InterPro" id="IPR002205">
    <property type="entry name" value="Topo_IIA_dom_A"/>
</dbReference>
<dbReference type="GO" id="GO:0009330">
    <property type="term" value="C:DNA topoisomerase type II (double strand cut, ATP-hydrolyzing) complex"/>
    <property type="evidence" value="ECO:0007669"/>
    <property type="project" value="TreeGrafter"/>
</dbReference>
<dbReference type="RefSeq" id="WP_006913493.1">
    <property type="nucleotide sequence ID" value="NZ_AFNV02000016.1"/>
</dbReference>
<accession>U2EL95</accession>
<proteinExistence type="inferred from homology"/>
<dbReference type="FunFam" id="3.90.199.10:FF:000001">
    <property type="entry name" value="DNA gyrase subunit A"/>
    <property type="match status" value="1"/>
</dbReference>
<dbReference type="EMBL" id="AFNV02000016">
    <property type="protein sequence ID" value="ERJ18700.1"/>
    <property type="molecule type" value="Genomic_DNA"/>
</dbReference>
<dbReference type="AlphaFoldDB" id="U2EL95"/>
<dbReference type="Pfam" id="PF03989">
    <property type="entry name" value="DNA_gyraseA_C"/>
    <property type="match status" value="6"/>
</dbReference>
<dbReference type="FunFam" id="2.120.10.90:FF:000004">
    <property type="entry name" value="DNA gyrase subunit A"/>
    <property type="match status" value="1"/>
</dbReference>
<evidence type="ECO:0000256" key="6">
    <source>
        <dbReference type="ARBA" id="ARBA00023125"/>
    </source>
</evidence>
<comment type="function">
    <text evidence="8">A type II topoisomerase that negatively supercoils closed circular double-stranded (ds) DNA in an ATP-dependent manner to modulate DNA topology and maintain chromosomes in an underwound state. Negative supercoiling favors strand separation, and DNA replication, transcription, recombination and repair, all of which involve strand separation. Also able to catalyze the interconversion of other topological isomers of dsDNA rings, including catenanes and knotted rings. Type II topoisomerases break and join 2 DNA strands simultaneously in an ATP-dependent manner.</text>
</comment>
<dbReference type="SMART" id="SM00434">
    <property type="entry name" value="TOP4c"/>
    <property type="match status" value="1"/>
</dbReference>
<dbReference type="NCBIfam" id="NF004044">
    <property type="entry name" value="PRK05561.1"/>
    <property type="match status" value="1"/>
</dbReference>
<dbReference type="STRING" id="1033802.SSPSH_002408"/>
<dbReference type="PANTHER" id="PTHR43493:SF5">
    <property type="entry name" value="DNA GYRASE SUBUNIT A, CHLOROPLASTIC_MITOCHONDRIAL"/>
    <property type="match status" value="1"/>
</dbReference>
<dbReference type="GO" id="GO:0034335">
    <property type="term" value="F:DNA negative supercoiling activity"/>
    <property type="evidence" value="ECO:0007669"/>
    <property type="project" value="UniProtKB-ARBA"/>
</dbReference>
<dbReference type="GO" id="GO:0005694">
    <property type="term" value="C:chromosome"/>
    <property type="evidence" value="ECO:0007669"/>
    <property type="project" value="InterPro"/>
</dbReference>
<comment type="similarity">
    <text evidence="2 8">Belongs to the type II topoisomerase GyrA/ParC subunit family.</text>
</comment>
<feature type="compositionally biased region" description="Acidic residues" evidence="10">
    <location>
        <begin position="845"/>
        <end position="854"/>
    </location>
</feature>
<dbReference type="Pfam" id="PF00521">
    <property type="entry name" value="DNA_topoisoIV"/>
    <property type="match status" value="1"/>
</dbReference>
<comment type="miscellaneous">
    <text evidence="8">Few gyrases are as efficient as E.coli at forming negative supercoils. Not all organisms have 2 type II topoisomerases; in organisms with a single type II topoisomerase this enzyme also has to decatenate newly replicated chromosomes.</text>
</comment>
<feature type="short sequence motif" description="GyrA-box" evidence="8">
    <location>
        <begin position="561"/>
        <end position="567"/>
    </location>
</feature>
<dbReference type="InterPro" id="IPR050220">
    <property type="entry name" value="Type_II_DNA_Topoisomerases"/>
</dbReference>
<evidence type="ECO:0000256" key="2">
    <source>
        <dbReference type="ARBA" id="ARBA00008263"/>
    </source>
</evidence>
<dbReference type="eggNOG" id="COG0188">
    <property type="taxonomic scope" value="Bacteria"/>
</dbReference>
<comment type="caution">
    <text evidence="12">The sequence shown here is derived from an EMBL/GenBank/DDBJ whole genome shotgun (WGS) entry which is preliminary data.</text>
</comment>
<dbReference type="GO" id="GO:0005737">
    <property type="term" value="C:cytoplasm"/>
    <property type="evidence" value="ECO:0007669"/>
    <property type="project" value="UniProtKB-SubCell"/>
</dbReference>
<evidence type="ECO:0000313" key="12">
    <source>
        <dbReference type="EMBL" id="ERJ18700.1"/>
    </source>
</evidence>
<dbReference type="GO" id="GO:0006265">
    <property type="term" value="P:DNA topological change"/>
    <property type="evidence" value="ECO:0007669"/>
    <property type="project" value="UniProtKB-UniRule"/>
</dbReference>
<dbReference type="SUPFAM" id="SSF101904">
    <property type="entry name" value="GyrA/ParC C-terminal domain-like"/>
    <property type="match status" value="1"/>
</dbReference>
<dbReference type="InterPro" id="IPR013760">
    <property type="entry name" value="Topo_IIA-like_dom_sf"/>
</dbReference>
<evidence type="ECO:0000259" key="11">
    <source>
        <dbReference type="PROSITE" id="PS52040"/>
    </source>
</evidence>
<protein>
    <recommendedName>
        <fullName evidence="8">DNA gyrase subunit A</fullName>
        <ecNumber evidence="8">5.6.2.2</ecNumber>
    </recommendedName>
</protein>
<keyword evidence="12" id="KW-0808">Transferase</keyword>
<keyword evidence="8" id="KW-0963">Cytoplasm</keyword>
<dbReference type="EC" id="5.6.2.2" evidence="8"/>
<dbReference type="GO" id="GO:0005524">
    <property type="term" value="F:ATP binding"/>
    <property type="evidence" value="ECO:0007669"/>
    <property type="project" value="UniProtKB-UniRule"/>
</dbReference>
<feature type="active site" description="O-(5'-phospho-DNA)-tyrosine intermediate" evidence="8 9">
    <location>
        <position position="122"/>
    </location>
</feature>
<evidence type="ECO:0000313" key="13">
    <source>
        <dbReference type="Proteomes" id="UP000006242"/>
    </source>
</evidence>
<evidence type="ECO:0000256" key="1">
    <source>
        <dbReference type="ARBA" id="ARBA00000185"/>
    </source>
</evidence>
<keyword evidence="3 8" id="KW-0547">Nucleotide-binding</keyword>
<dbReference type="InterPro" id="IPR035516">
    <property type="entry name" value="Gyrase/topoIV_suA_C"/>
</dbReference>
<keyword evidence="6 8" id="KW-0238">DNA-binding</keyword>
<dbReference type="OrthoDB" id="9806486at2"/>
<comment type="subunit">
    <text evidence="8">Heterotetramer, composed of two GyrA and two GyrB chains. In the heterotetramer, GyrA contains the active site tyrosine that forms a transient covalent intermediate with DNA, while GyrB binds cofactors and catalyzes ATP hydrolysis.</text>
</comment>
<evidence type="ECO:0000256" key="10">
    <source>
        <dbReference type="SAM" id="MobiDB-lite"/>
    </source>
</evidence>
<dbReference type="Gene3D" id="2.120.10.90">
    <property type="entry name" value="DNA gyrase/topoisomerase IV, subunit A, C-terminal"/>
    <property type="match status" value="1"/>
</dbReference>
<dbReference type="PANTHER" id="PTHR43493">
    <property type="entry name" value="DNA GYRASE/TOPOISOMERASE SUBUNIT A"/>
    <property type="match status" value="1"/>
</dbReference>
<dbReference type="GO" id="GO:0006261">
    <property type="term" value="P:DNA-templated DNA replication"/>
    <property type="evidence" value="ECO:0007669"/>
    <property type="project" value="UniProtKB-UniRule"/>
</dbReference>